<dbReference type="AlphaFoldDB" id="A0A811NND2"/>
<dbReference type="Proteomes" id="UP000604825">
    <property type="component" value="Unassembled WGS sequence"/>
</dbReference>
<feature type="domain" description="DUF4216" evidence="2">
    <location>
        <begin position="157"/>
        <end position="225"/>
    </location>
</feature>
<comment type="caution">
    <text evidence="4">The sequence shown here is derived from an EMBL/GenBank/DDBJ whole genome shotgun (WGS) entry which is preliminary data.</text>
</comment>
<evidence type="ECO:0000259" key="3">
    <source>
        <dbReference type="Pfam" id="PF13963"/>
    </source>
</evidence>
<name>A0A811NND2_9POAL</name>
<dbReference type="EMBL" id="CAJGYO010000004">
    <property type="protein sequence ID" value="CAD6226572.1"/>
    <property type="molecule type" value="Genomic_DNA"/>
</dbReference>
<evidence type="ECO:0000256" key="1">
    <source>
        <dbReference type="SAM" id="MobiDB-lite"/>
    </source>
</evidence>
<feature type="compositionally biased region" description="Acidic residues" evidence="1">
    <location>
        <begin position="306"/>
        <end position="343"/>
    </location>
</feature>
<feature type="region of interest" description="Disordered" evidence="1">
    <location>
        <begin position="233"/>
        <end position="259"/>
    </location>
</feature>
<proteinExistence type="predicted"/>
<feature type="domain" description="Transposase-associated" evidence="3">
    <location>
        <begin position="7"/>
        <end position="54"/>
    </location>
</feature>
<dbReference type="Pfam" id="PF13952">
    <property type="entry name" value="DUF4216"/>
    <property type="match status" value="1"/>
</dbReference>
<evidence type="ECO:0000313" key="5">
    <source>
        <dbReference type="Proteomes" id="UP000604825"/>
    </source>
</evidence>
<sequence>MLMSNTSADSADKLLRCPCRICKNNYFADQISIMEHLMLNGIWKEYRVWDHHGESVLDSEDSDHNMEDHDDYVLREMIFAKIGRRLIGNRYCEMEMNELNKAQAYVLKNCEEASPYTRFNTRDRDALFQAQNSGVFVKGDEGTGNKDYFGVLTDIVELLYGTHKVVLFKCEWWDVHTTRGVKEDKYGFIMINTTRRLSTDEPYVLASQAEQVYDVNDTQDPKWYVMVKTKPHDYFDTPPTDEADATTKSSKSSPEACQENEVITVPNPNTIEDDDTSILDTPQVEAEAEGIPVAVEGNPILHYEGDIEDEDEQQESESDDSEGGEYMDSDDEDSESEEEIDDD</sequence>
<dbReference type="InterPro" id="IPR025312">
    <property type="entry name" value="DUF4216"/>
</dbReference>
<dbReference type="PANTHER" id="PTHR48258">
    <property type="entry name" value="DUF4218 DOMAIN-CONTAINING PROTEIN-RELATED"/>
    <property type="match status" value="1"/>
</dbReference>
<feature type="region of interest" description="Disordered" evidence="1">
    <location>
        <begin position="287"/>
        <end position="343"/>
    </location>
</feature>
<dbReference type="PANTHER" id="PTHR48258:SF3">
    <property type="entry name" value="FK506-BINDING PROTEIN 4-LIKE ISOFORM X1"/>
    <property type="match status" value="1"/>
</dbReference>
<dbReference type="OrthoDB" id="673136at2759"/>
<organism evidence="4 5">
    <name type="scientific">Miscanthus lutarioriparius</name>
    <dbReference type="NCBI Taxonomy" id="422564"/>
    <lineage>
        <taxon>Eukaryota</taxon>
        <taxon>Viridiplantae</taxon>
        <taxon>Streptophyta</taxon>
        <taxon>Embryophyta</taxon>
        <taxon>Tracheophyta</taxon>
        <taxon>Spermatophyta</taxon>
        <taxon>Magnoliopsida</taxon>
        <taxon>Liliopsida</taxon>
        <taxon>Poales</taxon>
        <taxon>Poaceae</taxon>
        <taxon>PACMAD clade</taxon>
        <taxon>Panicoideae</taxon>
        <taxon>Andropogonodae</taxon>
        <taxon>Andropogoneae</taxon>
        <taxon>Saccharinae</taxon>
        <taxon>Miscanthus</taxon>
    </lineage>
</organism>
<reference evidence="4" key="1">
    <citation type="submission" date="2020-10" db="EMBL/GenBank/DDBJ databases">
        <authorList>
            <person name="Han B."/>
            <person name="Lu T."/>
            <person name="Zhao Q."/>
            <person name="Huang X."/>
            <person name="Zhao Y."/>
        </authorList>
    </citation>
    <scope>NUCLEOTIDE SEQUENCE</scope>
</reference>
<dbReference type="InterPro" id="IPR029480">
    <property type="entry name" value="Transpos_assoc"/>
</dbReference>
<accession>A0A811NND2</accession>
<keyword evidence="5" id="KW-1185">Reference proteome</keyword>
<evidence type="ECO:0000259" key="2">
    <source>
        <dbReference type="Pfam" id="PF13952"/>
    </source>
</evidence>
<evidence type="ECO:0008006" key="6">
    <source>
        <dbReference type="Google" id="ProtNLM"/>
    </source>
</evidence>
<protein>
    <recommendedName>
        <fullName evidence="6">DUF4216 domain-containing protein</fullName>
    </recommendedName>
</protein>
<gene>
    <name evidence="4" type="ORF">NCGR_LOCUS18342</name>
</gene>
<evidence type="ECO:0000313" key="4">
    <source>
        <dbReference type="EMBL" id="CAD6226572.1"/>
    </source>
</evidence>
<dbReference type="Pfam" id="PF13963">
    <property type="entry name" value="Transpos_assoc"/>
    <property type="match status" value="1"/>
</dbReference>